<dbReference type="Proteomes" id="UP001164539">
    <property type="component" value="Chromosome 11"/>
</dbReference>
<gene>
    <name evidence="1" type="ORF">OWV82_020352</name>
</gene>
<dbReference type="EMBL" id="CM051404">
    <property type="protein sequence ID" value="KAJ4706733.1"/>
    <property type="molecule type" value="Genomic_DNA"/>
</dbReference>
<sequence>MASGIVDHNNSNDSYNMYDVTFFEHQIRTIVTHSEIPVDDWISETESIHRDKLHPLIVGFDIEWRPNRGPRQNNRVATVQLCVERRCLIFQIIHAKTIPQSLVDFLSNENYSFVGVGIHSDLSKLEKFYGLRVCGNVIDLCTLAADKLGRNDLLRAGLKALVREVLTKELHKPKRITMSKWDKFNLTHGQIQYACIDSYASFEIGRVLKNRN</sequence>
<accession>A0ACC1X7U5</accession>
<proteinExistence type="predicted"/>
<evidence type="ECO:0000313" key="1">
    <source>
        <dbReference type="EMBL" id="KAJ4706733.1"/>
    </source>
</evidence>
<name>A0ACC1X7U5_MELAZ</name>
<organism evidence="1 2">
    <name type="scientific">Melia azedarach</name>
    <name type="common">Chinaberry tree</name>
    <dbReference type="NCBI Taxonomy" id="155640"/>
    <lineage>
        <taxon>Eukaryota</taxon>
        <taxon>Viridiplantae</taxon>
        <taxon>Streptophyta</taxon>
        <taxon>Embryophyta</taxon>
        <taxon>Tracheophyta</taxon>
        <taxon>Spermatophyta</taxon>
        <taxon>Magnoliopsida</taxon>
        <taxon>eudicotyledons</taxon>
        <taxon>Gunneridae</taxon>
        <taxon>Pentapetalae</taxon>
        <taxon>rosids</taxon>
        <taxon>malvids</taxon>
        <taxon>Sapindales</taxon>
        <taxon>Meliaceae</taxon>
        <taxon>Melia</taxon>
    </lineage>
</organism>
<reference evidence="1 2" key="1">
    <citation type="journal article" date="2023" name="Science">
        <title>Complex scaffold remodeling in plant triterpene biosynthesis.</title>
        <authorList>
            <person name="De La Pena R."/>
            <person name="Hodgson H."/>
            <person name="Liu J.C."/>
            <person name="Stephenson M.J."/>
            <person name="Martin A.C."/>
            <person name="Owen C."/>
            <person name="Harkess A."/>
            <person name="Leebens-Mack J."/>
            <person name="Jimenez L.E."/>
            <person name="Osbourn A."/>
            <person name="Sattely E.S."/>
        </authorList>
    </citation>
    <scope>NUCLEOTIDE SEQUENCE [LARGE SCALE GENOMIC DNA]</scope>
    <source>
        <strain evidence="2">cv. JPN11</strain>
        <tissue evidence="1">Leaf</tissue>
    </source>
</reference>
<keyword evidence="2" id="KW-1185">Reference proteome</keyword>
<comment type="caution">
    <text evidence="1">The sequence shown here is derived from an EMBL/GenBank/DDBJ whole genome shotgun (WGS) entry which is preliminary data.</text>
</comment>
<evidence type="ECO:0000313" key="2">
    <source>
        <dbReference type="Proteomes" id="UP001164539"/>
    </source>
</evidence>
<protein>
    <submittedName>
        <fullName evidence="1">Werner Syndrome-like exonuclease</fullName>
    </submittedName>
</protein>